<reference evidence="5 6" key="1">
    <citation type="submission" date="2016-10" db="EMBL/GenBank/DDBJ databases">
        <title>Genome sequence of the basidiomycete white-rot fungus Trametes pubescens.</title>
        <authorList>
            <person name="Makela M.R."/>
            <person name="Granchi Z."/>
            <person name="Peng M."/>
            <person name="De Vries R.P."/>
            <person name="Grigoriev I."/>
            <person name="Riley R."/>
            <person name="Hilden K."/>
        </authorList>
    </citation>
    <scope>NUCLEOTIDE SEQUENCE [LARGE SCALE GENOMIC DNA]</scope>
    <source>
        <strain evidence="5 6">FBCC735</strain>
    </source>
</reference>
<proteinExistence type="inferred from homology"/>
<dbReference type="Proteomes" id="UP000184267">
    <property type="component" value="Unassembled WGS sequence"/>
</dbReference>
<feature type="region of interest" description="Disordered" evidence="4">
    <location>
        <begin position="168"/>
        <end position="194"/>
    </location>
</feature>
<feature type="compositionally biased region" description="Gly residues" evidence="4">
    <location>
        <begin position="318"/>
        <end position="338"/>
    </location>
</feature>
<evidence type="ECO:0000313" key="5">
    <source>
        <dbReference type="EMBL" id="OJT08466.1"/>
    </source>
</evidence>
<feature type="region of interest" description="Disordered" evidence="4">
    <location>
        <begin position="297"/>
        <end position="388"/>
    </location>
</feature>
<sequence>MYHDLDGDLMRAWTILNELSEQNAMNQRLAVTLAEQAHSLKNEAKTLATGVTLRRVNTDISKETFESELERQNAHIIIENHTLLQENKQFSALLEEYEQTMETVMSKFRAHSMQSAAQQHELSLTRHYEALMQSLDSSLAQTDLSHNTTTTLSLHRLAQTLRALLQSVNGEPSEPHPPPDHDPTSALVHTPPSDLSPLATLLDARDDWALERETEISRLERENEELRRALGIDRASAEANGWLADEARELTFRRYIPTTYPGQYRTGSPAGNGMQRQGIPAFDGMGMNMNMSMSMMGGGGGPNQGQGGQGPMPMQQGPGQGPGGGQMVMQGPGMGQPGMRGAQGRRPAMFGRGRGSGGQPPWEAMNLNGPPQDRPWQMQGGGGFDLGR</sequence>
<comment type="caution">
    <text evidence="5">The sequence shown here is derived from an EMBL/GenBank/DDBJ whole genome shotgun (WGS) entry which is preliminary data.</text>
</comment>
<feature type="compositionally biased region" description="Gly residues" evidence="4">
    <location>
        <begin position="379"/>
        <end position="388"/>
    </location>
</feature>
<accession>A0A1M2VLM0</accession>
<evidence type="ECO:0000256" key="1">
    <source>
        <dbReference type="ARBA" id="ARBA00005537"/>
    </source>
</evidence>
<organism evidence="5 6">
    <name type="scientific">Trametes pubescens</name>
    <name type="common">White-rot fungus</name>
    <dbReference type="NCBI Taxonomy" id="154538"/>
    <lineage>
        <taxon>Eukaryota</taxon>
        <taxon>Fungi</taxon>
        <taxon>Dikarya</taxon>
        <taxon>Basidiomycota</taxon>
        <taxon>Agaricomycotina</taxon>
        <taxon>Agaricomycetes</taxon>
        <taxon>Polyporales</taxon>
        <taxon>Polyporaceae</taxon>
        <taxon>Trametes</taxon>
    </lineage>
</organism>
<dbReference type="Pfam" id="PF05769">
    <property type="entry name" value="SIKE"/>
    <property type="match status" value="1"/>
</dbReference>
<feature type="compositionally biased region" description="Gly residues" evidence="4">
    <location>
        <begin position="297"/>
        <end position="310"/>
    </location>
</feature>
<feature type="coiled-coil region" evidence="3">
    <location>
        <begin position="209"/>
        <end position="236"/>
    </location>
</feature>
<evidence type="ECO:0000256" key="3">
    <source>
        <dbReference type="SAM" id="Coils"/>
    </source>
</evidence>
<feature type="coiled-coil region" evidence="3">
    <location>
        <begin position="80"/>
        <end position="107"/>
    </location>
</feature>
<dbReference type="AlphaFoldDB" id="A0A1M2VLM0"/>
<dbReference type="PANTHER" id="PTHR39472:SF1">
    <property type="entry name" value="EXPRESSED PROTEIN"/>
    <property type="match status" value="1"/>
</dbReference>
<keyword evidence="6" id="KW-1185">Reference proteome</keyword>
<name>A0A1M2VLM0_TRAPU</name>
<evidence type="ECO:0000256" key="4">
    <source>
        <dbReference type="SAM" id="MobiDB-lite"/>
    </source>
</evidence>
<gene>
    <name evidence="5" type="ORF">TRAPUB_649</name>
</gene>
<evidence type="ECO:0000313" key="6">
    <source>
        <dbReference type="Proteomes" id="UP000184267"/>
    </source>
</evidence>
<dbReference type="PANTHER" id="PTHR39472">
    <property type="entry name" value="EXPRESSED PROTEIN"/>
    <property type="match status" value="1"/>
</dbReference>
<evidence type="ECO:0000256" key="2">
    <source>
        <dbReference type="ARBA" id="ARBA00023054"/>
    </source>
</evidence>
<dbReference type="InterPro" id="IPR008555">
    <property type="entry name" value="SIKE"/>
</dbReference>
<keyword evidence="2 3" id="KW-0175">Coiled coil</keyword>
<protein>
    <submittedName>
        <fullName evidence="5">Uncharacterized protein</fullName>
    </submittedName>
</protein>
<dbReference type="OrthoDB" id="21214at2759"/>
<comment type="similarity">
    <text evidence="1">Belongs to the SIKE family.</text>
</comment>
<dbReference type="EMBL" id="MNAD01001042">
    <property type="protein sequence ID" value="OJT08466.1"/>
    <property type="molecule type" value="Genomic_DNA"/>
</dbReference>
<dbReference type="OMA" id="HRTMVIA"/>
<feature type="compositionally biased region" description="Basic and acidic residues" evidence="4">
    <location>
        <begin position="173"/>
        <end position="183"/>
    </location>
</feature>
<feature type="compositionally biased region" description="Low complexity" evidence="4">
    <location>
        <begin position="339"/>
        <end position="349"/>
    </location>
</feature>